<evidence type="ECO:0000313" key="2">
    <source>
        <dbReference type="EMBL" id="SMX27043.1"/>
    </source>
</evidence>
<sequence>MDWLRKLFSSPVPLNDSYHLSPSYKVFTSAFDQEILAKDLERSRKYAGEPTASADRTWRELQQFWATDLALLQAETTRLAGRLQPSLNLPKSSTLTLLIDHSGSMRGDKIQLAAFVAEVTVQLAIKLNLPFEVLGFTTVEWKGAPVRDLWSAQRALSNPGRLCALNHVVYSDFTDGDHPNSLRAMFLADLLKENVDGEAILWAVQRAKAWSAGPHMVLIISDGAPVDDATLFHNDPSYLWSHLHEVIDEFGIDPDVLLAGLGINYDVSSLYDTSDTITVFEDIHAKVLPLLENCLRKM</sequence>
<dbReference type="Proteomes" id="UP000225972">
    <property type="component" value="Unassembled WGS sequence"/>
</dbReference>
<reference evidence="3" key="1">
    <citation type="submission" date="2017-05" db="EMBL/GenBank/DDBJ databases">
        <authorList>
            <person name="Rodrigo-Torres L."/>
            <person name="Arahal R. D."/>
            <person name="Lucena T."/>
        </authorList>
    </citation>
    <scope>NUCLEOTIDE SEQUENCE [LARGE SCALE GENOMIC DNA]</scope>
    <source>
        <strain evidence="3">CECT 8649</strain>
    </source>
</reference>
<dbReference type="PANTHER" id="PTHR41248">
    <property type="entry name" value="NORD PROTEIN"/>
    <property type="match status" value="1"/>
</dbReference>
<feature type="domain" description="Cobalamin biosynthesis protein CobT VWA" evidence="1">
    <location>
        <begin position="93"/>
        <end position="286"/>
    </location>
</feature>
<dbReference type="PANTHER" id="PTHR41248:SF1">
    <property type="entry name" value="NORD PROTEIN"/>
    <property type="match status" value="1"/>
</dbReference>
<dbReference type="InterPro" id="IPR036465">
    <property type="entry name" value="vWFA_dom_sf"/>
</dbReference>
<organism evidence="2 3">
    <name type="scientific">Pelagimonas phthalicica</name>
    <dbReference type="NCBI Taxonomy" id="1037362"/>
    <lineage>
        <taxon>Bacteria</taxon>
        <taxon>Pseudomonadati</taxon>
        <taxon>Pseudomonadota</taxon>
        <taxon>Alphaproteobacteria</taxon>
        <taxon>Rhodobacterales</taxon>
        <taxon>Roseobacteraceae</taxon>
        <taxon>Pelagimonas</taxon>
    </lineage>
</organism>
<protein>
    <submittedName>
        <fullName evidence="2">Aerobic cobaltochelatase subunit CobT</fullName>
        <ecNumber evidence="2">6.6.1.2</ecNumber>
    </submittedName>
</protein>
<dbReference type="AlphaFoldDB" id="A0A238J9L0"/>
<dbReference type="EMBL" id="FXXP01000001">
    <property type="protein sequence ID" value="SMX27043.1"/>
    <property type="molecule type" value="Genomic_DNA"/>
</dbReference>
<keyword evidence="2" id="KW-0436">Ligase</keyword>
<dbReference type="GO" id="GO:0051116">
    <property type="term" value="F:cobaltochelatase activity"/>
    <property type="evidence" value="ECO:0007669"/>
    <property type="project" value="UniProtKB-EC"/>
</dbReference>
<proteinExistence type="predicted"/>
<dbReference type="SUPFAM" id="SSF53300">
    <property type="entry name" value="vWA-like"/>
    <property type="match status" value="1"/>
</dbReference>
<dbReference type="InterPro" id="IPR025861">
    <property type="entry name" value="CobT_VWA_dom"/>
</dbReference>
<evidence type="ECO:0000259" key="1">
    <source>
        <dbReference type="Pfam" id="PF11775"/>
    </source>
</evidence>
<accession>A0A238J9L0</accession>
<evidence type="ECO:0000313" key="3">
    <source>
        <dbReference type="Proteomes" id="UP000225972"/>
    </source>
</evidence>
<gene>
    <name evidence="2" type="primary">cobT_1</name>
    <name evidence="2" type="ORF">TRP8649_01145</name>
</gene>
<dbReference type="InterPro" id="IPR051928">
    <property type="entry name" value="NorD/CobT"/>
</dbReference>
<dbReference type="Pfam" id="PF11775">
    <property type="entry name" value="CobT_C"/>
    <property type="match status" value="1"/>
</dbReference>
<keyword evidence="3" id="KW-1185">Reference proteome</keyword>
<dbReference type="RefSeq" id="WP_166652669.1">
    <property type="nucleotide sequence ID" value="NZ_FXXP01000001.1"/>
</dbReference>
<dbReference type="EC" id="6.6.1.2" evidence="2"/>
<name>A0A238J9L0_9RHOB</name>